<evidence type="ECO:0000313" key="4">
    <source>
        <dbReference type="Proteomes" id="UP000287687"/>
    </source>
</evidence>
<dbReference type="InterPro" id="IPR035093">
    <property type="entry name" value="RelE/ParE_toxin_dom_sf"/>
</dbReference>
<comment type="similarity">
    <text evidence="1">Belongs to the RelE toxin family.</text>
</comment>
<evidence type="ECO:0000256" key="2">
    <source>
        <dbReference type="ARBA" id="ARBA00022649"/>
    </source>
</evidence>
<reference evidence="3 4" key="1">
    <citation type="submission" date="2019-01" db="EMBL/GenBank/DDBJ databases">
        <title>The draft genome of Rhizobium sp. 24NR.</title>
        <authorList>
            <person name="Liu L."/>
            <person name="Liang L."/>
            <person name="Shi S."/>
            <person name="Xu L."/>
            <person name="Wang X."/>
            <person name="Li L."/>
            <person name="Zhang X."/>
        </authorList>
    </citation>
    <scope>NUCLEOTIDE SEQUENCE [LARGE SCALE GENOMIC DNA]</scope>
    <source>
        <strain evidence="3 4">24NR</strain>
    </source>
</reference>
<dbReference type="RefSeq" id="WP_128444038.1">
    <property type="nucleotide sequence ID" value="NZ_SBIP01000003.1"/>
</dbReference>
<proteinExistence type="inferred from homology"/>
<accession>A0A444LG22</accession>
<comment type="caution">
    <text evidence="3">The sequence shown here is derived from an EMBL/GenBank/DDBJ whole genome shotgun (WGS) entry which is preliminary data.</text>
</comment>
<dbReference type="EMBL" id="SBIP01000003">
    <property type="protein sequence ID" value="RWX77124.1"/>
    <property type="molecule type" value="Genomic_DNA"/>
</dbReference>
<gene>
    <name evidence="3" type="ORF">EPK99_15865</name>
</gene>
<evidence type="ECO:0000313" key="3">
    <source>
        <dbReference type="EMBL" id="RWX77124.1"/>
    </source>
</evidence>
<dbReference type="Proteomes" id="UP000287687">
    <property type="component" value="Unassembled WGS sequence"/>
</dbReference>
<keyword evidence="2" id="KW-1277">Toxin-antitoxin system</keyword>
<dbReference type="PANTHER" id="PTHR33755">
    <property type="entry name" value="TOXIN PARE1-RELATED"/>
    <property type="match status" value="1"/>
</dbReference>
<dbReference type="InterPro" id="IPR051803">
    <property type="entry name" value="TA_system_RelE-like_toxin"/>
</dbReference>
<dbReference type="AlphaFoldDB" id="A0A444LG22"/>
<sequence length="94" mass="10653">MIVRWASAAIQDRADIFDYIFERNPYAARRMDALFSAAVSVLADFPGQGKPGAITGTRELIPHESYRILYETDDKTVWILAIVHTSRQWPPASE</sequence>
<evidence type="ECO:0000256" key="1">
    <source>
        <dbReference type="ARBA" id="ARBA00006226"/>
    </source>
</evidence>
<dbReference type="InterPro" id="IPR007712">
    <property type="entry name" value="RelE/ParE_toxin"/>
</dbReference>
<dbReference type="Gene3D" id="3.30.2310.20">
    <property type="entry name" value="RelE-like"/>
    <property type="match status" value="1"/>
</dbReference>
<dbReference type="OrthoDB" id="595470at2"/>
<keyword evidence="4" id="KW-1185">Reference proteome</keyword>
<dbReference type="Pfam" id="PF05016">
    <property type="entry name" value="ParE_toxin"/>
    <property type="match status" value="1"/>
</dbReference>
<organism evidence="3 4">
    <name type="scientific">Neorhizobium lilium</name>
    <dbReference type="NCBI Taxonomy" id="2503024"/>
    <lineage>
        <taxon>Bacteria</taxon>
        <taxon>Pseudomonadati</taxon>
        <taxon>Pseudomonadota</taxon>
        <taxon>Alphaproteobacteria</taxon>
        <taxon>Hyphomicrobiales</taxon>
        <taxon>Rhizobiaceae</taxon>
        <taxon>Rhizobium/Agrobacterium group</taxon>
        <taxon>Neorhizobium</taxon>
    </lineage>
</organism>
<protein>
    <submittedName>
        <fullName evidence="3">Type II toxin-antitoxin system RelE/ParE family toxin</fullName>
    </submittedName>
</protein>
<name>A0A444LG22_9HYPH</name>
<dbReference type="NCBIfam" id="TIGR02385">
    <property type="entry name" value="RelE_StbE"/>
    <property type="match status" value="1"/>
</dbReference>